<evidence type="ECO:0000313" key="2">
    <source>
        <dbReference type="EMBL" id="NIJ52252.1"/>
    </source>
</evidence>
<feature type="signal peptide" evidence="1">
    <location>
        <begin position="1"/>
        <end position="18"/>
    </location>
</feature>
<proteinExistence type="predicted"/>
<comment type="caution">
    <text evidence="2">The sequence shown here is derived from an EMBL/GenBank/DDBJ whole genome shotgun (WGS) entry which is preliminary data.</text>
</comment>
<sequence>MKTLAVSFFILGLGLFFAAFNPHSGTPKVANSSEGYPGFAVVELFTSEGCSSCPSADKLAARIQKEYADKPVYILAFHVDYWNRLGWKDVFSDPAFTKRQRQYASLLKLSSVYTPQAVVDGRTEFVGSQEATMRKAIAEALARKVYSTILLENVKSTGELVSVNYKINGPITNSSLILTLVQKTAESKVRSGENAGRTLSHVQITRAIQTVNLNGKASGTGQISIPAGVKTAGLEVIALLQNNESGEIIAADKSVLEPRI</sequence>
<dbReference type="InterPro" id="IPR036249">
    <property type="entry name" value="Thioredoxin-like_sf"/>
</dbReference>
<dbReference type="EMBL" id="JAASQJ010000001">
    <property type="protein sequence ID" value="NIJ52252.1"/>
    <property type="molecule type" value="Genomic_DNA"/>
</dbReference>
<accession>A0ABX0UHK7</accession>
<keyword evidence="3" id="KW-1185">Reference proteome</keyword>
<dbReference type="RefSeq" id="WP_167268426.1">
    <property type="nucleotide sequence ID" value="NZ_JAASQJ010000001.1"/>
</dbReference>
<dbReference type="PANTHER" id="PTHR36057:SF1">
    <property type="entry name" value="LIPOPROTEIN LIPID ATTACHMENT SITE-LIKE PROTEIN, PUTATIVE (DUF1223)-RELATED"/>
    <property type="match status" value="1"/>
</dbReference>
<dbReference type="Pfam" id="PF06764">
    <property type="entry name" value="DUF1223"/>
    <property type="match status" value="1"/>
</dbReference>
<dbReference type="Proteomes" id="UP001179181">
    <property type="component" value="Unassembled WGS sequence"/>
</dbReference>
<name>A0ABX0UHK7_9BACT</name>
<organism evidence="2 3">
    <name type="scientific">Dyadobacter arcticus</name>
    <dbReference type="NCBI Taxonomy" id="1078754"/>
    <lineage>
        <taxon>Bacteria</taxon>
        <taxon>Pseudomonadati</taxon>
        <taxon>Bacteroidota</taxon>
        <taxon>Cytophagia</taxon>
        <taxon>Cytophagales</taxon>
        <taxon>Spirosomataceae</taxon>
        <taxon>Dyadobacter</taxon>
    </lineage>
</organism>
<evidence type="ECO:0000256" key="1">
    <source>
        <dbReference type="SAM" id="SignalP"/>
    </source>
</evidence>
<feature type="chain" id="PRO_5047150581" description="DUF1223 domain-containing protein" evidence="1">
    <location>
        <begin position="19"/>
        <end position="260"/>
    </location>
</feature>
<dbReference type="PANTHER" id="PTHR36057">
    <property type="match status" value="1"/>
</dbReference>
<protein>
    <recommendedName>
        <fullName evidence="4">DUF1223 domain-containing protein</fullName>
    </recommendedName>
</protein>
<reference evidence="2 3" key="1">
    <citation type="submission" date="2020-03" db="EMBL/GenBank/DDBJ databases">
        <title>Genomic Encyclopedia of Type Strains, Phase IV (KMG-IV): sequencing the most valuable type-strain genomes for metagenomic binning, comparative biology and taxonomic classification.</title>
        <authorList>
            <person name="Goeker M."/>
        </authorList>
    </citation>
    <scope>NUCLEOTIDE SEQUENCE [LARGE SCALE GENOMIC DNA]</scope>
    <source>
        <strain evidence="2 3">DSM 102865</strain>
    </source>
</reference>
<keyword evidence="1" id="KW-0732">Signal</keyword>
<dbReference type="InterPro" id="IPR010634">
    <property type="entry name" value="DUF1223"/>
</dbReference>
<evidence type="ECO:0008006" key="4">
    <source>
        <dbReference type="Google" id="ProtNLM"/>
    </source>
</evidence>
<dbReference type="SUPFAM" id="SSF52833">
    <property type="entry name" value="Thioredoxin-like"/>
    <property type="match status" value="1"/>
</dbReference>
<evidence type="ECO:0000313" key="3">
    <source>
        <dbReference type="Proteomes" id="UP001179181"/>
    </source>
</evidence>
<gene>
    <name evidence="2" type="ORF">FHS68_001408</name>
</gene>